<feature type="domain" description="Enoyl reductase (ER)" evidence="1">
    <location>
        <begin position="11"/>
        <end position="329"/>
    </location>
</feature>
<evidence type="ECO:0000313" key="3">
    <source>
        <dbReference type="Proteomes" id="UP000799291"/>
    </source>
</evidence>
<dbReference type="Pfam" id="PF08240">
    <property type="entry name" value="ADH_N"/>
    <property type="match status" value="1"/>
</dbReference>
<reference evidence="2" key="1">
    <citation type="journal article" date="2020" name="Stud. Mycol.">
        <title>101 Dothideomycetes genomes: a test case for predicting lifestyles and emergence of pathogens.</title>
        <authorList>
            <person name="Haridas S."/>
            <person name="Albert R."/>
            <person name="Binder M."/>
            <person name="Bloem J."/>
            <person name="Labutti K."/>
            <person name="Salamov A."/>
            <person name="Andreopoulos B."/>
            <person name="Baker S."/>
            <person name="Barry K."/>
            <person name="Bills G."/>
            <person name="Bluhm B."/>
            <person name="Cannon C."/>
            <person name="Castanera R."/>
            <person name="Culley D."/>
            <person name="Daum C."/>
            <person name="Ezra D."/>
            <person name="Gonzalez J."/>
            <person name="Henrissat B."/>
            <person name="Kuo A."/>
            <person name="Liang C."/>
            <person name="Lipzen A."/>
            <person name="Lutzoni F."/>
            <person name="Magnuson J."/>
            <person name="Mondo S."/>
            <person name="Nolan M."/>
            <person name="Ohm R."/>
            <person name="Pangilinan J."/>
            <person name="Park H.-J."/>
            <person name="Ramirez L."/>
            <person name="Alfaro M."/>
            <person name="Sun H."/>
            <person name="Tritt A."/>
            <person name="Yoshinaga Y."/>
            <person name="Zwiers L.-H."/>
            <person name="Turgeon B."/>
            <person name="Goodwin S."/>
            <person name="Spatafora J."/>
            <person name="Crous P."/>
            <person name="Grigoriev I."/>
        </authorList>
    </citation>
    <scope>NUCLEOTIDE SEQUENCE</scope>
    <source>
        <strain evidence="2">CBS 122367</strain>
    </source>
</reference>
<dbReference type="InterPro" id="IPR011032">
    <property type="entry name" value="GroES-like_sf"/>
</dbReference>
<dbReference type="Gene3D" id="3.90.180.10">
    <property type="entry name" value="Medium-chain alcohol dehydrogenases, catalytic domain"/>
    <property type="match status" value="1"/>
</dbReference>
<dbReference type="InterPro" id="IPR020843">
    <property type="entry name" value="ER"/>
</dbReference>
<dbReference type="AlphaFoldDB" id="A0A6G1IYN0"/>
<keyword evidence="3" id="KW-1185">Reference proteome</keyword>
<dbReference type="PANTHER" id="PTHR43677:SF4">
    <property type="entry name" value="QUINONE OXIDOREDUCTASE-LIKE PROTEIN 2"/>
    <property type="match status" value="1"/>
</dbReference>
<dbReference type="InterPro" id="IPR036291">
    <property type="entry name" value="NAD(P)-bd_dom_sf"/>
</dbReference>
<dbReference type="InterPro" id="IPR013149">
    <property type="entry name" value="ADH-like_C"/>
</dbReference>
<dbReference type="GO" id="GO:0008270">
    <property type="term" value="F:zinc ion binding"/>
    <property type="evidence" value="ECO:0007669"/>
    <property type="project" value="InterPro"/>
</dbReference>
<evidence type="ECO:0000313" key="2">
    <source>
        <dbReference type="EMBL" id="KAF2682999.1"/>
    </source>
</evidence>
<dbReference type="PANTHER" id="PTHR43677">
    <property type="entry name" value="SHORT-CHAIN DEHYDROGENASE/REDUCTASE"/>
    <property type="match status" value="1"/>
</dbReference>
<sequence>MEAILISKFVKDLRDLKVAKDVQLVKAKSSSDLHIRITHAAVTHVDQLYAQGLHQNNRRHIQPPFILGTEFAGIVTTAPHKSQFKPGDRVFGGSLGAYAESIVVDEKSVRKVPDRWTLAQACALGGSGNIGYGALISVAKLTAGETALILGASGGLGVMAVQIAKAVGAKVIAVVGDGEKAKMIRELGADEVVSYREANWEESVRDKTSDGEGVHVVYDLIGAVQSSLKCLRYRGRIVIVGFAARKGKMEEVAMNRILLKSAMVHGYRYGEDGRRDPSRTQEVWDGFMKLVEEGGIKPVPYKEGYNGLEEVGSALEDVKLHRTWGRAVLTIDGTAEAAQKARL</sequence>
<dbReference type="Gene3D" id="3.40.50.720">
    <property type="entry name" value="NAD(P)-binding Rossmann-like Domain"/>
    <property type="match status" value="1"/>
</dbReference>
<dbReference type="Pfam" id="PF00107">
    <property type="entry name" value="ADH_zinc_N"/>
    <property type="match status" value="1"/>
</dbReference>
<dbReference type="SMART" id="SM00829">
    <property type="entry name" value="PKS_ER"/>
    <property type="match status" value="1"/>
</dbReference>
<dbReference type="OrthoDB" id="10257049at2759"/>
<proteinExistence type="predicted"/>
<dbReference type="SUPFAM" id="SSF51735">
    <property type="entry name" value="NAD(P)-binding Rossmann-fold domains"/>
    <property type="match status" value="1"/>
</dbReference>
<dbReference type="GO" id="GO:0016491">
    <property type="term" value="F:oxidoreductase activity"/>
    <property type="evidence" value="ECO:0007669"/>
    <property type="project" value="InterPro"/>
</dbReference>
<dbReference type="InterPro" id="IPR002364">
    <property type="entry name" value="Quin_OxRdtase/zeta-crystal_CS"/>
</dbReference>
<dbReference type="InterPro" id="IPR051397">
    <property type="entry name" value="Zn-ADH-like_protein"/>
</dbReference>
<dbReference type="GO" id="GO:0005739">
    <property type="term" value="C:mitochondrion"/>
    <property type="evidence" value="ECO:0007669"/>
    <property type="project" value="TreeGrafter"/>
</dbReference>
<dbReference type="Proteomes" id="UP000799291">
    <property type="component" value="Unassembled WGS sequence"/>
</dbReference>
<protein>
    <submittedName>
        <fullName evidence="2">Zeta-crystallin</fullName>
    </submittedName>
</protein>
<gene>
    <name evidence="2" type="ORF">K458DRAFT_419229</name>
</gene>
<dbReference type="PROSITE" id="PS01162">
    <property type="entry name" value="QOR_ZETA_CRYSTAL"/>
    <property type="match status" value="1"/>
</dbReference>
<dbReference type="EMBL" id="MU005585">
    <property type="protein sequence ID" value="KAF2682999.1"/>
    <property type="molecule type" value="Genomic_DNA"/>
</dbReference>
<dbReference type="InterPro" id="IPR013154">
    <property type="entry name" value="ADH-like_N"/>
</dbReference>
<accession>A0A6G1IYN0</accession>
<dbReference type="SUPFAM" id="SSF50129">
    <property type="entry name" value="GroES-like"/>
    <property type="match status" value="1"/>
</dbReference>
<dbReference type="CDD" id="cd08241">
    <property type="entry name" value="QOR1"/>
    <property type="match status" value="1"/>
</dbReference>
<evidence type="ECO:0000259" key="1">
    <source>
        <dbReference type="SMART" id="SM00829"/>
    </source>
</evidence>
<name>A0A6G1IYN0_9PLEO</name>
<organism evidence="2 3">
    <name type="scientific">Lentithecium fluviatile CBS 122367</name>
    <dbReference type="NCBI Taxonomy" id="1168545"/>
    <lineage>
        <taxon>Eukaryota</taxon>
        <taxon>Fungi</taxon>
        <taxon>Dikarya</taxon>
        <taxon>Ascomycota</taxon>
        <taxon>Pezizomycotina</taxon>
        <taxon>Dothideomycetes</taxon>
        <taxon>Pleosporomycetidae</taxon>
        <taxon>Pleosporales</taxon>
        <taxon>Massarineae</taxon>
        <taxon>Lentitheciaceae</taxon>
        <taxon>Lentithecium</taxon>
    </lineage>
</organism>